<feature type="transmembrane region" description="Helical" evidence="1">
    <location>
        <begin position="26"/>
        <end position="48"/>
    </location>
</feature>
<protein>
    <recommendedName>
        <fullName evidence="4">DUF202 domain-containing protein</fullName>
    </recommendedName>
</protein>
<evidence type="ECO:0000313" key="2">
    <source>
        <dbReference type="EMBL" id="MDI3321668.1"/>
    </source>
</evidence>
<feature type="transmembrane region" description="Helical" evidence="1">
    <location>
        <begin position="60"/>
        <end position="80"/>
    </location>
</feature>
<keyword evidence="1" id="KW-0812">Transmembrane</keyword>
<dbReference type="RefSeq" id="WP_282335774.1">
    <property type="nucleotide sequence ID" value="NZ_JASBRG010000007.1"/>
</dbReference>
<keyword evidence="3" id="KW-1185">Reference proteome</keyword>
<proteinExistence type="predicted"/>
<name>A0ABT6RGH7_9BACT</name>
<keyword evidence="1" id="KW-0472">Membrane</keyword>
<evidence type="ECO:0000313" key="3">
    <source>
        <dbReference type="Proteomes" id="UP001226434"/>
    </source>
</evidence>
<gene>
    <name evidence="2" type="ORF">QJ048_17865</name>
</gene>
<comment type="caution">
    <text evidence="2">The sequence shown here is derived from an EMBL/GenBank/DDBJ whole genome shotgun (WGS) entry which is preliminary data.</text>
</comment>
<sequence length="109" mass="13246">MTDHELRFIEYWEKNRDKERKITKQWYIGLPIGLAFAVPIAINFSSGWYKRAQMTAMAEFNPMVLVIALLIIITFIAIFYKRHQWDMNEQRYKEFIAKRTLEEKRKIEN</sequence>
<keyword evidence="1" id="KW-1133">Transmembrane helix</keyword>
<accession>A0ABT6RGH7</accession>
<evidence type="ECO:0008006" key="4">
    <source>
        <dbReference type="Google" id="ProtNLM"/>
    </source>
</evidence>
<reference evidence="2 3" key="1">
    <citation type="submission" date="2023-05" db="EMBL/GenBank/DDBJ databases">
        <title>Genome sequence of Pinibacter sp. MAH-24.</title>
        <authorList>
            <person name="Huq M.A."/>
        </authorList>
    </citation>
    <scope>NUCLEOTIDE SEQUENCE [LARGE SCALE GENOMIC DNA]</scope>
    <source>
        <strain evidence="2 3">MAH-24</strain>
    </source>
</reference>
<dbReference type="Proteomes" id="UP001226434">
    <property type="component" value="Unassembled WGS sequence"/>
</dbReference>
<dbReference type="EMBL" id="JASBRG010000007">
    <property type="protein sequence ID" value="MDI3321668.1"/>
    <property type="molecule type" value="Genomic_DNA"/>
</dbReference>
<evidence type="ECO:0000256" key="1">
    <source>
        <dbReference type="SAM" id="Phobius"/>
    </source>
</evidence>
<organism evidence="2 3">
    <name type="scientific">Pinibacter soli</name>
    <dbReference type="NCBI Taxonomy" id="3044211"/>
    <lineage>
        <taxon>Bacteria</taxon>
        <taxon>Pseudomonadati</taxon>
        <taxon>Bacteroidota</taxon>
        <taxon>Chitinophagia</taxon>
        <taxon>Chitinophagales</taxon>
        <taxon>Chitinophagaceae</taxon>
        <taxon>Pinibacter</taxon>
    </lineage>
</organism>